<sequence length="1022" mass="119982">MNPEMIIIQKKTNINETNKPKNDKYCKLHLNGNHSTEECTKYDPDYYKKKRAETEEPSKNLLITEKINRPKKTAISGTVNGQMKEFTIDSGSAKNFIKRETVEELGIPIKEVNPLKMTVANGQVSTTDKMATINILFDTCENEIQENFFILDDLPEEILIGNEFLINHELIIDYKNHALIIGNKIIPMNGRDEIYPDEMDKILLDRLLLIKEEVDLIKDERLKNKLLNYLACNEKYHKLNINPVKLFIDPKLLESDMKIKYYNVPLKYELGAKDEIKRLLDLDIIEQCRVPYASPAFMIEKKNKELRLVVDFRKINNFIFDDVAAIPKIYDNLYRVGRSRVFSKIDLKNGFNQIELATESRDVTSFTMFGLQYRYKRVPFGIKSGPKLFQKTISQILDGINNCSVYIDDILIYGETVEEHNETLNRVLDKLEQYHVKINFNKSEFGANKIEILGNHIEDGKLKIDTTSLKNMLEIRNKTPSKKEIQGVLGVITWYRNFIPDVSRRLISLTRLLSKETTEEWGMEQIVVLNSLKHDILTKAHLTLPDVNKIFKLQCDASDLGMGAVLFQEHGVIGYFSKKFSDCEKNYSIVEKEMFAIVRTLEHFRYLIQGFPIQVETDSRNCIFENKEISKRTERWKLILNEFDIKITNMPGKENNVADGLSRCYLIETEPEEVNQLKYLEHFFERTDKEISRDKDDRIVIKKELRKEFILKMHENSIHAGMTAMYYNLKPFYTMKNLKKTIKRVVNECDKCLRCKRKKQRKKERYKLFSKEINNVVCTDVFGPFDTTGYGKSSHSIKSKGFLLTITDVYSRFTRIYFEEKVTAKELKKNFEEWIKSYGTPGKIICDNGKQYASKEFEKFLIDKEITKISTPMYHPASNGISERLNQTVAEVLRLYKNNDIKKVVTLIERRLNNNYHRGIKGLPIAIMQNFSPYDYYRKIRDYKPDVKIDYGIEQESLPKEKTSFKIQIGDYILIRNFNGSKLDDLYIGPYEVKEVSEKNLWLKIYERKEWIHYEDVKLYRR</sequence>
<dbReference type="PROSITE" id="PS50878">
    <property type="entry name" value="RT_POL"/>
    <property type="match status" value="1"/>
</dbReference>
<dbReference type="PROSITE" id="PS50994">
    <property type="entry name" value="INTEGRASE"/>
    <property type="match status" value="1"/>
</dbReference>
<keyword evidence="5" id="KW-0255">Endonuclease</keyword>
<dbReference type="InterPro" id="IPR000477">
    <property type="entry name" value="RT_dom"/>
</dbReference>
<dbReference type="InterPro" id="IPR012337">
    <property type="entry name" value="RNaseH-like_sf"/>
</dbReference>
<dbReference type="Pfam" id="PF00665">
    <property type="entry name" value="rve"/>
    <property type="match status" value="1"/>
</dbReference>
<dbReference type="GO" id="GO:0004519">
    <property type="term" value="F:endonuclease activity"/>
    <property type="evidence" value="ECO:0007669"/>
    <property type="project" value="UniProtKB-KW"/>
</dbReference>
<dbReference type="GO" id="GO:0016787">
    <property type="term" value="F:hydrolase activity"/>
    <property type="evidence" value="ECO:0007669"/>
    <property type="project" value="UniProtKB-KW"/>
</dbReference>
<keyword evidence="3" id="KW-0548">Nucleotidyltransferase</keyword>
<dbReference type="InterPro" id="IPR043128">
    <property type="entry name" value="Rev_trsase/Diguanyl_cyclase"/>
</dbReference>
<dbReference type="GO" id="GO:0005634">
    <property type="term" value="C:nucleus"/>
    <property type="evidence" value="ECO:0007669"/>
    <property type="project" value="UniProtKB-ARBA"/>
</dbReference>
<dbReference type="EC" id="2.7.7.49" evidence="1"/>
<dbReference type="CDD" id="cd01647">
    <property type="entry name" value="RT_LTR"/>
    <property type="match status" value="1"/>
</dbReference>
<keyword evidence="6" id="KW-0378">Hydrolase</keyword>
<feature type="domain" description="Integrase catalytic" evidence="9">
    <location>
        <begin position="768"/>
        <end position="941"/>
    </location>
</feature>
<keyword evidence="2" id="KW-0808">Transferase</keyword>
<dbReference type="InterPro" id="IPR001584">
    <property type="entry name" value="Integrase_cat-core"/>
</dbReference>
<dbReference type="GO" id="GO:0015074">
    <property type="term" value="P:DNA integration"/>
    <property type="evidence" value="ECO:0007669"/>
    <property type="project" value="InterPro"/>
</dbReference>
<dbReference type="GO" id="GO:0003964">
    <property type="term" value="F:RNA-directed DNA polymerase activity"/>
    <property type="evidence" value="ECO:0007669"/>
    <property type="project" value="UniProtKB-KW"/>
</dbReference>
<dbReference type="Pfam" id="PF13975">
    <property type="entry name" value="gag-asp_proteas"/>
    <property type="match status" value="1"/>
</dbReference>
<keyword evidence="4" id="KW-0540">Nuclease</keyword>
<feature type="domain" description="Reverse transcriptase" evidence="8">
    <location>
        <begin position="280"/>
        <end position="457"/>
    </location>
</feature>
<protein>
    <recommendedName>
        <fullName evidence="1">RNA-directed DNA polymerase</fullName>
        <ecNumber evidence="1">2.7.7.49</ecNumber>
    </recommendedName>
</protein>
<dbReference type="SUPFAM" id="SSF50630">
    <property type="entry name" value="Acid proteases"/>
    <property type="match status" value="1"/>
</dbReference>
<dbReference type="Pfam" id="PF00078">
    <property type="entry name" value="RVT_1"/>
    <property type="match status" value="1"/>
</dbReference>
<evidence type="ECO:0000256" key="7">
    <source>
        <dbReference type="ARBA" id="ARBA00022918"/>
    </source>
</evidence>
<evidence type="ECO:0000256" key="2">
    <source>
        <dbReference type="ARBA" id="ARBA00022679"/>
    </source>
</evidence>
<dbReference type="CDD" id="cd00303">
    <property type="entry name" value="retropepsin_like"/>
    <property type="match status" value="1"/>
</dbReference>
<dbReference type="InterPro" id="IPR050951">
    <property type="entry name" value="Retrovirus_Pol_polyprotein"/>
</dbReference>
<dbReference type="InterPro" id="IPR043502">
    <property type="entry name" value="DNA/RNA_pol_sf"/>
</dbReference>
<dbReference type="Pfam" id="PF17921">
    <property type="entry name" value="Integrase_H2C2"/>
    <property type="match status" value="1"/>
</dbReference>
<reference evidence="10" key="1">
    <citation type="journal article" date="2006" name="Int. J. Parasitol.">
        <title>The varying microsporidian genome: existence of long-terminal repeat retrotransposon in domesticated silkworm parasite Nosema bombycis.</title>
        <authorList>
            <person name="Xu J."/>
            <person name="Pan G."/>
            <person name="Fang L."/>
            <person name="Li J."/>
            <person name="Tian X."/>
            <person name="Li T."/>
            <person name="Zhou Z."/>
            <person name="Xiang Z."/>
        </authorList>
    </citation>
    <scope>NUCLEOTIDE SEQUENCE</scope>
</reference>
<proteinExistence type="predicted"/>
<keyword evidence="7" id="KW-0695">RNA-directed DNA polymerase</keyword>
<dbReference type="Gene3D" id="3.30.70.270">
    <property type="match status" value="2"/>
</dbReference>
<evidence type="ECO:0000259" key="9">
    <source>
        <dbReference type="PROSITE" id="PS50994"/>
    </source>
</evidence>
<dbReference type="EMBL" id="DQ444468">
    <property type="protein sequence ID" value="ABE26651.1"/>
    <property type="molecule type" value="Genomic_DNA"/>
</dbReference>
<dbReference type="Gene3D" id="1.10.340.70">
    <property type="match status" value="1"/>
</dbReference>
<name>Q15F64_NOSBO</name>
<dbReference type="Pfam" id="PF17917">
    <property type="entry name" value="RT_RNaseH"/>
    <property type="match status" value="1"/>
</dbReference>
<dbReference type="GO" id="GO:0003676">
    <property type="term" value="F:nucleic acid binding"/>
    <property type="evidence" value="ECO:0007669"/>
    <property type="project" value="InterPro"/>
</dbReference>
<dbReference type="InterPro" id="IPR041373">
    <property type="entry name" value="RT_RNaseH"/>
</dbReference>
<dbReference type="InterPro" id="IPR036397">
    <property type="entry name" value="RNaseH_sf"/>
</dbReference>
<dbReference type="SUPFAM" id="SSF56672">
    <property type="entry name" value="DNA/RNA polymerases"/>
    <property type="match status" value="1"/>
</dbReference>
<evidence type="ECO:0000256" key="3">
    <source>
        <dbReference type="ARBA" id="ARBA00022695"/>
    </source>
</evidence>
<evidence type="ECO:0000256" key="5">
    <source>
        <dbReference type="ARBA" id="ARBA00022759"/>
    </source>
</evidence>
<organism evidence="10">
    <name type="scientific">Nosema bombycis</name>
    <name type="common">Microsporidian parasite</name>
    <name type="synonym">Pebrine of silkworm</name>
    <dbReference type="NCBI Taxonomy" id="27978"/>
    <lineage>
        <taxon>Eukaryota</taxon>
        <taxon>Fungi</taxon>
        <taxon>Fungi incertae sedis</taxon>
        <taxon>Microsporidia</taxon>
        <taxon>Nosematidae</taxon>
        <taxon>Nosema</taxon>
    </lineage>
</organism>
<evidence type="ECO:0000259" key="8">
    <source>
        <dbReference type="PROSITE" id="PS50878"/>
    </source>
</evidence>
<evidence type="ECO:0000256" key="6">
    <source>
        <dbReference type="ARBA" id="ARBA00022801"/>
    </source>
</evidence>
<dbReference type="PANTHER" id="PTHR37984">
    <property type="entry name" value="PROTEIN CBG26694"/>
    <property type="match status" value="1"/>
</dbReference>
<dbReference type="Gene3D" id="2.30.30.850">
    <property type="match status" value="1"/>
</dbReference>
<dbReference type="SUPFAM" id="SSF53098">
    <property type="entry name" value="Ribonuclease H-like"/>
    <property type="match status" value="1"/>
</dbReference>
<dbReference type="InterPro" id="IPR021109">
    <property type="entry name" value="Peptidase_aspartic_dom_sf"/>
</dbReference>
<evidence type="ECO:0000256" key="4">
    <source>
        <dbReference type="ARBA" id="ARBA00022722"/>
    </source>
</evidence>
<dbReference type="Gene3D" id="2.40.70.10">
    <property type="entry name" value="Acid Proteases"/>
    <property type="match status" value="1"/>
</dbReference>
<dbReference type="AlphaFoldDB" id="Q15F64"/>
<dbReference type="Gene3D" id="3.30.420.10">
    <property type="entry name" value="Ribonuclease H-like superfamily/Ribonuclease H"/>
    <property type="match status" value="1"/>
</dbReference>
<evidence type="ECO:0000256" key="1">
    <source>
        <dbReference type="ARBA" id="ARBA00012493"/>
    </source>
</evidence>
<accession>Q15F64</accession>
<dbReference type="InterPro" id="IPR041588">
    <property type="entry name" value="Integrase_H2C2"/>
</dbReference>
<dbReference type="Gene3D" id="3.10.20.370">
    <property type="match status" value="1"/>
</dbReference>
<dbReference type="Gene3D" id="3.10.10.10">
    <property type="entry name" value="HIV Type 1 Reverse Transcriptase, subunit A, domain 1"/>
    <property type="match status" value="1"/>
</dbReference>
<evidence type="ECO:0000313" key="10">
    <source>
        <dbReference type="EMBL" id="ABE26651.1"/>
    </source>
</evidence>
<dbReference type="PANTHER" id="PTHR37984:SF5">
    <property type="entry name" value="PROTEIN NYNRIN-LIKE"/>
    <property type="match status" value="1"/>
</dbReference>
<dbReference type="CDD" id="cd09274">
    <property type="entry name" value="RNase_HI_RT_Ty3"/>
    <property type="match status" value="1"/>
</dbReference>